<proteinExistence type="predicted"/>
<gene>
    <name evidence="2" type="ORF">S06H3_41994</name>
</gene>
<evidence type="ECO:0000256" key="1">
    <source>
        <dbReference type="SAM" id="MobiDB-lite"/>
    </source>
</evidence>
<feature type="region of interest" description="Disordered" evidence="1">
    <location>
        <begin position="1"/>
        <end position="45"/>
    </location>
</feature>
<name>X1MV65_9ZZZZ</name>
<dbReference type="EMBL" id="BARV01025931">
    <property type="protein sequence ID" value="GAI35158.1"/>
    <property type="molecule type" value="Genomic_DNA"/>
</dbReference>
<accession>X1MV65</accession>
<organism evidence="2">
    <name type="scientific">marine sediment metagenome</name>
    <dbReference type="NCBI Taxonomy" id="412755"/>
    <lineage>
        <taxon>unclassified sequences</taxon>
        <taxon>metagenomes</taxon>
        <taxon>ecological metagenomes</taxon>
    </lineage>
</organism>
<protein>
    <submittedName>
        <fullName evidence="2">Uncharacterized protein</fullName>
    </submittedName>
</protein>
<feature type="compositionally biased region" description="Pro residues" evidence="1">
    <location>
        <begin position="23"/>
        <end position="34"/>
    </location>
</feature>
<feature type="non-terminal residue" evidence="2">
    <location>
        <position position="45"/>
    </location>
</feature>
<reference evidence="2" key="1">
    <citation type="journal article" date="2014" name="Front. Microbiol.">
        <title>High frequency of phylogenetically diverse reductive dehalogenase-homologous genes in deep subseafloor sedimentary metagenomes.</title>
        <authorList>
            <person name="Kawai M."/>
            <person name="Futagami T."/>
            <person name="Toyoda A."/>
            <person name="Takaki Y."/>
            <person name="Nishi S."/>
            <person name="Hori S."/>
            <person name="Arai W."/>
            <person name="Tsubouchi T."/>
            <person name="Morono Y."/>
            <person name="Uchiyama I."/>
            <person name="Ito T."/>
            <person name="Fujiyama A."/>
            <person name="Inagaki F."/>
            <person name="Takami H."/>
        </authorList>
    </citation>
    <scope>NUCLEOTIDE SEQUENCE</scope>
    <source>
        <strain evidence="2">Expedition CK06-06</strain>
    </source>
</reference>
<feature type="compositionally biased region" description="Low complexity" evidence="1">
    <location>
        <begin position="9"/>
        <end position="22"/>
    </location>
</feature>
<comment type="caution">
    <text evidence="2">The sequence shown here is derived from an EMBL/GenBank/DDBJ whole genome shotgun (WGS) entry which is preliminary data.</text>
</comment>
<sequence length="45" mass="4802">MHVPAAKAGGRPTNNRRIGIITIPPPIPSKPPRTPAKNPLTIKII</sequence>
<dbReference type="AlphaFoldDB" id="X1MV65"/>
<evidence type="ECO:0000313" key="2">
    <source>
        <dbReference type="EMBL" id="GAI35158.1"/>
    </source>
</evidence>